<gene>
    <name evidence="1" type="ORF">C8N26_1226</name>
</gene>
<comment type="caution">
    <text evidence="1">The sequence shown here is derived from an EMBL/GenBank/DDBJ whole genome shotgun (WGS) entry which is preliminary data.</text>
</comment>
<keyword evidence="2" id="KW-1185">Reference proteome</keyword>
<evidence type="ECO:0000313" key="2">
    <source>
        <dbReference type="Proteomes" id="UP000285780"/>
    </source>
</evidence>
<evidence type="ECO:0000313" key="1">
    <source>
        <dbReference type="EMBL" id="RKF04554.1"/>
    </source>
</evidence>
<name>A0A420E334_9FLAO</name>
<protein>
    <submittedName>
        <fullName evidence="1">Uncharacterized protein</fullName>
    </submittedName>
</protein>
<accession>A0A420E334</accession>
<sequence length="106" mass="12700">MEDLNTQSEVFKNNLIFIADNLQSEMYKLKINRATDFLLNKHLDFYTNELDRIKELTTNNPRFKWQLLEQEIDSNFKKDKSLTGATIFFDWKHNVSPNRLVVNFKL</sequence>
<organism evidence="1 2">
    <name type="scientific">Tenacibaculum lutimaris</name>
    <dbReference type="NCBI Taxonomy" id="285258"/>
    <lineage>
        <taxon>Bacteria</taxon>
        <taxon>Pseudomonadati</taxon>
        <taxon>Bacteroidota</taxon>
        <taxon>Flavobacteriia</taxon>
        <taxon>Flavobacteriales</taxon>
        <taxon>Flavobacteriaceae</taxon>
        <taxon>Tenacibaculum</taxon>
    </lineage>
</organism>
<dbReference type="Proteomes" id="UP000285780">
    <property type="component" value="Unassembled WGS sequence"/>
</dbReference>
<reference evidence="1 2" key="1">
    <citation type="submission" date="2018-09" db="EMBL/GenBank/DDBJ databases">
        <title>Genomic Encyclopedia of Archaeal and Bacterial Type Strains, Phase II (KMG-II): from individual species to whole genera.</title>
        <authorList>
            <person name="Goeker M."/>
        </authorList>
    </citation>
    <scope>NUCLEOTIDE SEQUENCE [LARGE SCALE GENOMIC DNA]</scope>
    <source>
        <strain evidence="1 2">DSM 16505</strain>
    </source>
</reference>
<dbReference type="EMBL" id="RAQM01000007">
    <property type="protein sequence ID" value="RKF04554.1"/>
    <property type="molecule type" value="Genomic_DNA"/>
</dbReference>
<dbReference type="RefSeq" id="WP_120186479.1">
    <property type="nucleotide sequence ID" value="NZ_RAQM01000007.1"/>
</dbReference>
<proteinExistence type="predicted"/>
<dbReference type="AlphaFoldDB" id="A0A420E334"/>